<protein>
    <submittedName>
        <fullName evidence="1">Uncharacterized protein</fullName>
    </submittedName>
</protein>
<sequence length="526" mass="58812">MFAGNPCESQSCDCDSSAFAEATENRFFQNSPPDPPSPPPPPPPPNQLPPPNQSPPPLSMTGVKRRNTVATAAVPEKVRALRREFWRFCCLELEWGLGFCGEGKEGGEMISHLMEEARGLTVARCFLREEKMVVLRGALVTRLVDAVKDMAFGRGIWRGRTRNGCSQVDNGSSKVIPCNYHYRVPEKNVGVDFLYSIDRRPVHWLSFFSNSSGCHCPWIFNQFNEQRIDCNNGLLIRRELNRKMKWMVQGSSSDSNKVEQEEEYKVLTAVKSQYNDILIVDTPKTRMLLLDSTHNVHSLLYKDGQKWTRSYWDEFASLPAIIPQGPVAIFGLGGGTAAHLMLDVWPSLQLEGWEIDEILINKARDYFGLLDLEKQTQAGGILHVVVGDALCSLEDNGRKYAGIVIDLFYGGKVLPQLQEVATWLEMKGRLIPNGRLMVNCGGIEESDAINERSTKSVDNAWVENQTIKVLCEAFPGQLSWKRVPESEGANYLALTGPLPDLTSWSAMVPDHLSATVSKWRPCSPLP</sequence>
<gene>
    <name evidence="1" type="ORF">D5086_000640</name>
</gene>
<accession>A0ACC4CWP1</accession>
<evidence type="ECO:0000313" key="1">
    <source>
        <dbReference type="EMBL" id="KAL3609620.1"/>
    </source>
</evidence>
<reference evidence="1 2" key="1">
    <citation type="journal article" date="2024" name="Plant Biotechnol. J.">
        <title>Genome and CRISPR/Cas9 system of a widespread forest tree (Populus alba) in the world.</title>
        <authorList>
            <person name="Liu Y.J."/>
            <person name="Jiang P.F."/>
            <person name="Han X.M."/>
            <person name="Li X.Y."/>
            <person name="Wang H.M."/>
            <person name="Wang Y.J."/>
            <person name="Wang X.X."/>
            <person name="Zeng Q.Y."/>
        </authorList>
    </citation>
    <scope>NUCLEOTIDE SEQUENCE [LARGE SCALE GENOMIC DNA]</scope>
    <source>
        <strain evidence="2">cv. PAL-ZL1</strain>
    </source>
</reference>
<organism evidence="1 2">
    <name type="scientific">Populus alba</name>
    <name type="common">White poplar</name>
    <dbReference type="NCBI Taxonomy" id="43335"/>
    <lineage>
        <taxon>Eukaryota</taxon>
        <taxon>Viridiplantae</taxon>
        <taxon>Streptophyta</taxon>
        <taxon>Embryophyta</taxon>
        <taxon>Tracheophyta</taxon>
        <taxon>Spermatophyta</taxon>
        <taxon>Magnoliopsida</taxon>
        <taxon>eudicotyledons</taxon>
        <taxon>Gunneridae</taxon>
        <taxon>Pentapetalae</taxon>
        <taxon>rosids</taxon>
        <taxon>fabids</taxon>
        <taxon>Malpighiales</taxon>
        <taxon>Salicaceae</taxon>
        <taxon>Saliceae</taxon>
        <taxon>Populus</taxon>
    </lineage>
</organism>
<keyword evidence="2" id="KW-1185">Reference proteome</keyword>
<comment type="caution">
    <text evidence="1">The sequence shown here is derived from an EMBL/GenBank/DDBJ whole genome shotgun (WGS) entry which is preliminary data.</text>
</comment>
<proteinExistence type="predicted"/>
<dbReference type="Proteomes" id="UP000309997">
    <property type="component" value="Unassembled WGS sequence"/>
</dbReference>
<evidence type="ECO:0000313" key="2">
    <source>
        <dbReference type="Proteomes" id="UP000309997"/>
    </source>
</evidence>
<name>A0ACC4CWP1_POPAL</name>
<dbReference type="EMBL" id="RCHU02000001">
    <property type="protein sequence ID" value="KAL3609620.1"/>
    <property type="molecule type" value="Genomic_DNA"/>
</dbReference>